<dbReference type="EMBL" id="SGKT01000004">
    <property type="protein sequence ID" value="NEZ74244.1"/>
    <property type="molecule type" value="Genomic_DNA"/>
</dbReference>
<organism evidence="1">
    <name type="scientific">Clostridium botulinum</name>
    <dbReference type="NCBI Taxonomy" id="1491"/>
    <lineage>
        <taxon>Bacteria</taxon>
        <taxon>Bacillati</taxon>
        <taxon>Bacillota</taxon>
        <taxon>Clostridia</taxon>
        <taxon>Eubacteriales</taxon>
        <taxon>Clostridiaceae</taxon>
        <taxon>Clostridium</taxon>
    </lineage>
</organism>
<evidence type="ECO:0000313" key="1">
    <source>
        <dbReference type="EMBL" id="NEZ74244.1"/>
    </source>
</evidence>
<sequence>MSLQIGDLIPLQGLTKEDKKKLVNIVNKAEANQSTIKTNIINSLNNKLKTNLKTDSSWIDIQNAINSTTVVNHAKGMFYGSSPYEIKINFKPNVIILKNNANGNIDKWCYPEDTFEHHNTISINRYDNYTSLSYRYANGGTLNLDGYSWEVWE</sequence>
<protein>
    <submittedName>
        <fullName evidence="1">Uncharacterized protein</fullName>
    </submittedName>
</protein>
<accession>A0A6G4CNN3</accession>
<dbReference type="AlphaFoldDB" id="A0A6G4CNN3"/>
<comment type="caution">
    <text evidence="1">The sequence shown here is derived from an EMBL/GenBank/DDBJ whole genome shotgun (WGS) entry which is preliminary data.</text>
</comment>
<name>A0A6G4CNN3_CLOBO</name>
<proteinExistence type="predicted"/>
<gene>
    <name evidence="1" type="ORF">EXM56_02550</name>
</gene>
<reference evidence="1" key="1">
    <citation type="submission" date="2019-02" db="EMBL/GenBank/DDBJ databases">
        <title>Genome sequencing of Clostridium botulinum clinical isolates.</title>
        <authorList>
            <person name="Brunt J."/>
            <person name="Van Vliet A.H.M."/>
            <person name="Stringer S.C."/>
            <person name="Grant K.A."/>
            <person name="Carter A.C."/>
            <person name="Peck M.W."/>
        </authorList>
    </citation>
    <scope>NUCLEOTIDE SEQUENCE</scope>
    <source>
        <strain evidence="1">H114400598</strain>
    </source>
</reference>